<comment type="caution">
    <text evidence="1">The sequence shown here is derived from an EMBL/GenBank/DDBJ whole genome shotgun (WGS) entry which is preliminary data.</text>
</comment>
<sequence>MNARSYAAALDERITRSRDRWAGRPTRVRYRPAPHTEPRPTVRGGLVVVAAEPATLRNWAVEIGRVGWFWYHGEDCAEP</sequence>
<evidence type="ECO:0000313" key="1">
    <source>
        <dbReference type="EMBL" id="MFC7328821.1"/>
    </source>
</evidence>
<dbReference type="Proteomes" id="UP001596540">
    <property type="component" value="Unassembled WGS sequence"/>
</dbReference>
<reference evidence="2" key="1">
    <citation type="journal article" date="2019" name="Int. J. Syst. Evol. Microbiol.">
        <title>The Global Catalogue of Microorganisms (GCM) 10K type strain sequencing project: providing services to taxonomists for standard genome sequencing and annotation.</title>
        <authorList>
            <consortium name="The Broad Institute Genomics Platform"/>
            <consortium name="The Broad Institute Genome Sequencing Center for Infectious Disease"/>
            <person name="Wu L."/>
            <person name="Ma J."/>
        </authorList>
    </citation>
    <scope>NUCLEOTIDE SEQUENCE [LARGE SCALE GENOMIC DNA]</scope>
    <source>
        <strain evidence="2">CGMCC 4.7382</strain>
    </source>
</reference>
<protein>
    <submittedName>
        <fullName evidence="1">Uncharacterized protein</fullName>
    </submittedName>
</protein>
<organism evidence="1 2">
    <name type="scientific">Marinactinospora rubrisoli</name>
    <dbReference type="NCBI Taxonomy" id="2715399"/>
    <lineage>
        <taxon>Bacteria</taxon>
        <taxon>Bacillati</taxon>
        <taxon>Actinomycetota</taxon>
        <taxon>Actinomycetes</taxon>
        <taxon>Streptosporangiales</taxon>
        <taxon>Nocardiopsidaceae</taxon>
        <taxon>Marinactinospora</taxon>
    </lineage>
</organism>
<evidence type="ECO:0000313" key="2">
    <source>
        <dbReference type="Proteomes" id="UP001596540"/>
    </source>
</evidence>
<name>A0ABW2KHW3_9ACTN</name>
<dbReference type="RefSeq" id="WP_379871478.1">
    <property type="nucleotide sequence ID" value="NZ_JBHTBH010000006.1"/>
</dbReference>
<keyword evidence="2" id="KW-1185">Reference proteome</keyword>
<accession>A0ABW2KHW3</accession>
<proteinExistence type="predicted"/>
<dbReference type="EMBL" id="JBHTBH010000006">
    <property type="protein sequence ID" value="MFC7328821.1"/>
    <property type="molecule type" value="Genomic_DNA"/>
</dbReference>
<gene>
    <name evidence="1" type="ORF">ACFQRF_13805</name>
</gene>